<dbReference type="Gene3D" id="3.90.79.10">
    <property type="entry name" value="Nucleoside Triphosphate Pyrophosphohydrolase"/>
    <property type="match status" value="1"/>
</dbReference>
<evidence type="ECO:0000313" key="4">
    <source>
        <dbReference type="Proteomes" id="UP001595859"/>
    </source>
</evidence>
<protein>
    <submittedName>
        <fullName evidence="3">NUDIX domain-containing protein</fullName>
    </submittedName>
</protein>
<comment type="caution">
    <text evidence="3">The sequence shown here is derived from an EMBL/GenBank/DDBJ whole genome shotgun (WGS) entry which is preliminary data.</text>
</comment>
<dbReference type="Pfam" id="PF00293">
    <property type="entry name" value="NUDIX"/>
    <property type="match status" value="1"/>
</dbReference>
<dbReference type="SUPFAM" id="SSF55811">
    <property type="entry name" value="Nudix"/>
    <property type="match status" value="1"/>
</dbReference>
<dbReference type="InterPro" id="IPR015797">
    <property type="entry name" value="NUDIX_hydrolase-like_dom_sf"/>
</dbReference>
<evidence type="ECO:0000256" key="1">
    <source>
        <dbReference type="ARBA" id="ARBA00022801"/>
    </source>
</evidence>
<feature type="domain" description="Nudix hydrolase" evidence="2">
    <location>
        <begin position="1"/>
        <end position="150"/>
    </location>
</feature>
<dbReference type="Proteomes" id="UP001595859">
    <property type="component" value="Unassembled WGS sequence"/>
</dbReference>
<gene>
    <name evidence="3" type="ORF">ACFPCV_01400</name>
</gene>
<dbReference type="InterPro" id="IPR051325">
    <property type="entry name" value="Nudix_hydrolase_domain"/>
</dbReference>
<evidence type="ECO:0000313" key="3">
    <source>
        <dbReference type="EMBL" id="MFC4852140.1"/>
    </source>
</evidence>
<dbReference type="EMBL" id="JBHSIS010000002">
    <property type="protein sequence ID" value="MFC4852140.1"/>
    <property type="molecule type" value="Genomic_DNA"/>
</dbReference>
<reference evidence="4" key="1">
    <citation type="journal article" date="2019" name="Int. J. Syst. Evol. Microbiol.">
        <title>The Global Catalogue of Microorganisms (GCM) 10K type strain sequencing project: providing services to taxonomists for standard genome sequencing and annotation.</title>
        <authorList>
            <consortium name="The Broad Institute Genomics Platform"/>
            <consortium name="The Broad Institute Genome Sequencing Center for Infectious Disease"/>
            <person name="Wu L."/>
            <person name="Ma J."/>
        </authorList>
    </citation>
    <scope>NUCLEOTIDE SEQUENCE [LARGE SCALE GENOMIC DNA]</scope>
    <source>
        <strain evidence="4">ZS-22-S1</strain>
    </source>
</reference>
<dbReference type="PANTHER" id="PTHR21340:SF7">
    <property type="entry name" value="NUDIX HYDROLASE DOMAIN-CONTAINING PROTEIN"/>
    <property type="match status" value="1"/>
</dbReference>
<organism evidence="3 4">
    <name type="scientific">Actinophytocola glycyrrhizae</name>
    <dbReference type="NCBI Taxonomy" id="2044873"/>
    <lineage>
        <taxon>Bacteria</taxon>
        <taxon>Bacillati</taxon>
        <taxon>Actinomycetota</taxon>
        <taxon>Actinomycetes</taxon>
        <taxon>Pseudonocardiales</taxon>
        <taxon>Pseudonocardiaceae</taxon>
    </lineage>
</organism>
<dbReference type="PANTHER" id="PTHR21340">
    <property type="entry name" value="DIADENOSINE 5,5-P1,P4-TETRAPHOSPHATE PYROPHOSPHOHYDROLASE MUTT"/>
    <property type="match status" value="1"/>
</dbReference>
<dbReference type="CDD" id="cd04662">
    <property type="entry name" value="NUDIX_Hydrolase"/>
    <property type="match status" value="1"/>
</dbReference>
<evidence type="ECO:0000259" key="2">
    <source>
        <dbReference type="PROSITE" id="PS51462"/>
    </source>
</evidence>
<keyword evidence="1" id="KW-0378">Hydrolase</keyword>
<keyword evidence="4" id="KW-1185">Reference proteome</keyword>
<proteinExistence type="predicted"/>
<dbReference type="InterPro" id="IPR020084">
    <property type="entry name" value="NUDIX_hydrolase_CS"/>
</dbReference>
<dbReference type="InterPro" id="IPR000086">
    <property type="entry name" value="NUDIX_hydrolase_dom"/>
</dbReference>
<accession>A0ABV9RS74</accession>
<sequence>MPKTSAALLLFRHGTDGLEVLIAHMGGPFWARKDAGAWSIPKGEYTDGEEPLAAARREFAEEMGSPPPGGEPVALGTVRQSGGKTVTTFAVEGDFDLAGFRSNTFELEWPRGSGRMREFPEVDRAEWVPVAVAREKLVKGQVPVLDALVGHVGSDT</sequence>
<dbReference type="RefSeq" id="WP_378053576.1">
    <property type="nucleotide sequence ID" value="NZ_JBHSIS010000002.1"/>
</dbReference>
<name>A0ABV9RS74_9PSEU</name>
<dbReference type="PROSITE" id="PS00893">
    <property type="entry name" value="NUDIX_BOX"/>
    <property type="match status" value="1"/>
</dbReference>
<dbReference type="PROSITE" id="PS51462">
    <property type="entry name" value="NUDIX"/>
    <property type="match status" value="1"/>
</dbReference>